<evidence type="ECO:0008006" key="3">
    <source>
        <dbReference type="Google" id="ProtNLM"/>
    </source>
</evidence>
<dbReference type="Proteomes" id="UP000765509">
    <property type="component" value="Unassembled WGS sequence"/>
</dbReference>
<comment type="caution">
    <text evidence="1">The sequence shown here is derived from an EMBL/GenBank/DDBJ whole genome shotgun (WGS) entry which is preliminary data.</text>
</comment>
<sequence>MQIIQQLNHVKSSIDVELGKFDAKINKITSDISELKRNDKGNTEWYQLTNVRLDSIVNACDRLESQVQNNEMEDLSIFNINDQLRILKDHALERTRNTNQFATHLAKSDSERQKLKDEIIANVEQIHKNYYTHMPRHSTPLTEDKLSVKGSLTPLLGENVISAKDNPKLEEWPTFFGEGEYKHIEFIRTINMLKEDFHIPDQIIVGKLHLLFTKTAKKWYYKMRIDHGKHYWSCWKSEVITKWANTSWGFKMENAFESAIFNSEKDKALTWFFKQKDRLSALHPDMSDTMINIKILRKCGGELEHAIKFRCVQPCSTDDYINAMEDIITRTRISKTWIKNPI</sequence>
<dbReference type="EMBL" id="AVOT02060661">
    <property type="protein sequence ID" value="MBW0554095.1"/>
    <property type="molecule type" value="Genomic_DNA"/>
</dbReference>
<accession>A0A9Q3J2F1</accession>
<gene>
    <name evidence="1" type="ORF">O181_093810</name>
</gene>
<name>A0A9Q3J2F1_9BASI</name>
<organism evidence="1 2">
    <name type="scientific">Austropuccinia psidii MF-1</name>
    <dbReference type="NCBI Taxonomy" id="1389203"/>
    <lineage>
        <taxon>Eukaryota</taxon>
        <taxon>Fungi</taxon>
        <taxon>Dikarya</taxon>
        <taxon>Basidiomycota</taxon>
        <taxon>Pucciniomycotina</taxon>
        <taxon>Pucciniomycetes</taxon>
        <taxon>Pucciniales</taxon>
        <taxon>Sphaerophragmiaceae</taxon>
        <taxon>Austropuccinia</taxon>
    </lineage>
</organism>
<evidence type="ECO:0000313" key="2">
    <source>
        <dbReference type="Proteomes" id="UP000765509"/>
    </source>
</evidence>
<dbReference type="OrthoDB" id="2507294at2759"/>
<proteinExistence type="predicted"/>
<dbReference type="AlphaFoldDB" id="A0A9Q3J2F1"/>
<reference evidence="1" key="1">
    <citation type="submission" date="2021-03" db="EMBL/GenBank/DDBJ databases">
        <title>Draft genome sequence of rust myrtle Austropuccinia psidii MF-1, a brazilian biotype.</title>
        <authorList>
            <person name="Quecine M.C."/>
            <person name="Pachon D.M.R."/>
            <person name="Bonatelli M.L."/>
            <person name="Correr F.H."/>
            <person name="Franceschini L.M."/>
            <person name="Leite T.F."/>
            <person name="Margarido G.R.A."/>
            <person name="Almeida C.A."/>
            <person name="Ferrarezi J.A."/>
            <person name="Labate C.A."/>
        </authorList>
    </citation>
    <scope>NUCLEOTIDE SEQUENCE</scope>
    <source>
        <strain evidence="1">MF-1</strain>
    </source>
</reference>
<evidence type="ECO:0000313" key="1">
    <source>
        <dbReference type="EMBL" id="MBW0554095.1"/>
    </source>
</evidence>
<keyword evidence="2" id="KW-1185">Reference proteome</keyword>
<protein>
    <recommendedName>
        <fullName evidence="3">Retrotransposon gag domain-containing protein</fullName>
    </recommendedName>
</protein>